<keyword evidence="11" id="KW-1185">Reference proteome</keyword>
<organism evidence="9 11">
    <name type="scientific">Tritrichomonas musculus</name>
    <dbReference type="NCBI Taxonomy" id="1915356"/>
    <lineage>
        <taxon>Eukaryota</taxon>
        <taxon>Metamonada</taxon>
        <taxon>Parabasalia</taxon>
        <taxon>Tritrichomonadida</taxon>
        <taxon>Tritrichomonadidae</taxon>
        <taxon>Tritrichomonas</taxon>
    </lineage>
</organism>
<evidence type="ECO:0000313" key="11">
    <source>
        <dbReference type="Proteomes" id="UP001470230"/>
    </source>
</evidence>
<keyword evidence="8" id="KW-1133">Transmembrane helix</keyword>
<dbReference type="EMBL" id="JAPFFF010000417">
    <property type="protein sequence ID" value="KAK8834389.1"/>
    <property type="molecule type" value="Genomic_DNA"/>
</dbReference>
<evidence type="ECO:0000256" key="1">
    <source>
        <dbReference type="ARBA" id="ARBA00004196"/>
    </source>
</evidence>
<evidence type="ECO:0000313" key="9">
    <source>
        <dbReference type="EMBL" id="KAK8834389.1"/>
    </source>
</evidence>
<name>A0ABR2GKC5_9EUKA</name>
<evidence type="ECO:0000256" key="5">
    <source>
        <dbReference type="ARBA" id="ARBA00022729"/>
    </source>
</evidence>
<evidence type="ECO:0000256" key="6">
    <source>
        <dbReference type="ARBA" id="ARBA00023136"/>
    </source>
</evidence>
<keyword evidence="8" id="KW-0812">Transmembrane</keyword>
<dbReference type="PANTHER" id="PTHR11319:SF35">
    <property type="entry name" value="OUTER MEMBRANE PROTEIN PMPC-RELATED"/>
    <property type="match status" value="1"/>
</dbReference>
<evidence type="ECO:0000256" key="7">
    <source>
        <dbReference type="ARBA" id="ARBA00023237"/>
    </source>
</evidence>
<accession>A0ABR2GKC5</accession>
<evidence type="ECO:0000256" key="3">
    <source>
        <dbReference type="ARBA" id="ARBA00004613"/>
    </source>
</evidence>
<proteinExistence type="predicted"/>
<gene>
    <name evidence="10" type="ORF">M9Y10_019119</name>
    <name evidence="9" type="ORF">M9Y10_031248</name>
</gene>
<dbReference type="InterPro" id="IPR011050">
    <property type="entry name" value="Pectin_lyase_fold/virulence"/>
</dbReference>
<evidence type="ECO:0000313" key="10">
    <source>
        <dbReference type="EMBL" id="KAK8848064.1"/>
    </source>
</evidence>
<evidence type="ECO:0000256" key="4">
    <source>
        <dbReference type="ARBA" id="ARBA00022525"/>
    </source>
</evidence>
<evidence type="ECO:0000256" key="2">
    <source>
        <dbReference type="ARBA" id="ARBA00004442"/>
    </source>
</evidence>
<keyword evidence="5" id="KW-0732">Signal</keyword>
<dbReference type="PANTHER" id="PTHR11319">
    <property type="entry name" value="G PROTEIN-COUPLED RECEPTOR-RELATED"/>
    <property type="match status" value="1"/>
</dbReference>
<sequence>MFFVIELFIALSVSNEIKKQPSLLEDCTKPGEDYQEIIDGSGIEYDKVKLYSCQQQFTSQITIKNSVFTIKSCTFKDFKLEFEVYGIILINFDDNFPSELTGNVEILNTDFQYCDGGCVYFTSSSASKSIDIVQCTFDHCSVYSGATAISIQAAKGKIDNCKLIKNKVTGATAGYIFYDPPENQNDDEKLTISNCIFKHSEKSNTDSILLFNRDNLKIDIIGNQFKIDSKCRSTYLFGLKDWATIIFQGWTFTDNCMFPLRTEYVCYSFNDQIEQITDKLSECVYTQCPPEPDPNSHQYVRDCETLYDESTKVALDSLIGIFDCTFNQITNSDTGLGGGLYIKTSNNINKDIKLPIKIYNTDFSICSAVKGGAICIESTETGRLFEIKKCCFNDNWVQTDGYEDNNYGGAIYIDAKFSSVLIEDSLFGNDNMAGNGAAICYVTNSTSTTSSKALLEDEYMYSLRINYCHFNKNWGQGDGGAIFISLTNGEPSKPIEIIDCFFNENRADESDYNSTFDELFLPESGGSIYFYYKPSTTPSESFGFSVNNCQFIKNTCGSKGGAICIILKNNEPAKPIEINHCIFDGNKAHSEYQGQQPDGYGGSIYYSYTTASESSSKTLLATNPSLHIIDCTFSNGFANVTGGSVSIFVNNVQTTRPIEITKCIFEESTSTDGGAVDITSNKPVLFEISDCQFKGKCQLNFKAISGHVKQCNFTNMNELSAIRYDCDTVGTSSPDQLFKIESCNFVQDNEVTSLVFFVPKTSSNFEFISNTINISNNVTCIFDCSSDAQLAGTWKFESNIISPAKEKFIKTENAKLIQFGASCSNGFECETDLPGQTCDGSDRCVANGNEIGTISFVSIFDVEFNGFDHPTNGGAVELKNYGIVCNQSKFIQCKSQQGGGGIYIYIDIQIEDPILLVGVYFSRCEAIFGGAVYIYCNQESNTVQVLQCTFENNVASKVQTDDQLFGGSAIYLSVYNCDVIACKFSKNIGTGVKFDSSFDRSTNSIKLSKTGVSIENCVFEMNDKSSSSIFYVHSNRKQVEMNVKDCIFTGNLAKNAHHIDGTSIVNKIDAPKINIEFCKFSTDEKTALNLNRRLVRYDAKSQEFNFHNSIEKKANEGFNWKLISGITMSFIGVAVIMTIIVIRYKKSNEDENEEENDNEMNLA</sequence>
<protein>
    <recommendedName>
        <fullName evidence="12">Right handed beta helix domain-containing protein</fullName>
    </recommendedName>
</protein>
<feature type="transmembrane region" description="Helical" evidence="8">
    <location>
        <begin position="1122"/>
        <end position="1142"/>
    </location>
</feature>
<keyword evidence="4" id="KW-0964">Secreted</keyword>
<dbReference type="Proteomes" id="UP001470230">
    <property type="component" value="Unassembled WGS sequence"/>
</dbReference>
<dbReference type="EMBL" id="JAPFFF010000027">
    <property type="protein sequence ID" value="KAK8848064.1"/>
    <property type="molecule type" value="Genomic_DNA"/>
</dbReference>
<dbReference type="SUPFAM" id="SSF51126">
    <property type="entry name" value="Pectin lyase-like"/>
    <property type="match status" value="1"/>
</dbReference>
<evidence type="ECO:0000256" key="8">
    <source>
        <dbReference type="SAM" id="Phobius"/>
    </source>
</evidence>
<dbReference type="Pfam" id="PF02415">
    <property type="entry name" value="Chlam_PMP"/>
    <property type="match status" value="1"/>
</dbReference>
<comment type="subcellular location">
    <subcellularLocation>
        <location evidence="1">Cell envelope</location>
    </subcellularLocation>
    <subcellularLocation>
        <location evidence="2">Cell outer membrane</location>
    </subcellularLocation>
    <subcellularLocation>
        <location evidence="3">Secreted</location>
    </subcellularLocation>
</comment>
<keyword evidence="7" id="KW-0998">Cell outer membrane</keyword>
<reference evidence="9 11" key="1">
    <citation type="submission" date="2024-04" db="EMBL/GenBank/DDBJ databases">
        <title>Tritrichomonas musculus Genome.</title>
        <authorList>
            <person name="Alves-Ferreira E."/>
            <person name="Grigg M."/>
            <person name="Lorenzi H."/>
            <person name="Galac M."/>
        </authorList>
    </citation>
    <scope>NUCLEOTIDE SEQUENCE [LARGE SCALE GENOMIC DNA]</scope>
    <source>
        <strain evidence="9 11">EAF2021</strain>
    </source>
</reference>
<comment type="caution">
    <text evidence="9">The sequence shown here is derived from an EMBL/GenBank/DDBJ whole genome shotgun (WGS) entry which is preliminary data.</text>
</comment>
<evidence type="ECO:0008006" key="12">
    <source>
        <dbReference type="Google" id="ProtNLM"/>
    </source>
</evidence>
<dbReference type="InterPro" id="IPR003368">
    <property type="entry name" value="POMP_repeat"/>
</dbReference>
<keyword evidence="6 8" id="KW-0472">Membrane</keyword>